<dbReference type="GO" id="GO:0003700">
    <property type="term" value="F:DNA-binding transcription factor activity"/>
    <property type="evidence" value="ECO:0007669"/>
    <property type="project" value="TreeGrafter"/>
</dbReference>
<dbReference type="EMBL" id="FNJQ01000012">
    <property type="protein sequence ID" value="SDP29631.1"/>
    <property type="molecule type" value="Genomic_DNA"/>
</dbReference>
<dbReference type="OrthoDB" id="9784962at2"/>
<keyword evidence="4" id="KW-0804">Transcription</keyword>
<keyword evidence="3" id="KW-0238">DNA-binding</keyword>
<dbReference type="GO" id="GO:0000976">
    <property type="term" value="F:transcription cis-regulatory region binding"/>
    <property type="evidence" value="ECO:0007669"/>
    <property type="project" value="TreeGrafter"/>
</dbReference>
<dbReference type="InterPro" id="IPR010982">
    <property type="entry name" value="Lambda_DNA-bd_dom_sf"/>
</dbReference>
<gene>
    <name evidence="6" type="ORF">SAMN05216366_11251</name>
</gene>
<sequence length="324" mass="35851">MIRIKDVAREAGVAPSTVSLVMNKKGYVSEPTRRKVEAAMEKLHYVPSGVARSLSLNRTNTIGVIMPSAAHPFFGELIGEMETALYNAGYKMILCCTHAKDNAERNFVEMLKRRNMDGIIMGAHSLDEGLYDNLERPVVAFDRYLNDCIPIVHCDHCQGGKMAAEVFLHHSCRHVVEIVGSGIMKIPADDYHRVAAEILTGQGVKVDRIERPWNEPSYASFMQVARQLFAAYPDVDGILGADLSVSACLYVAQERGLRVPEEVKLLAYDGTLITQMGTQPLTAIRQPIKELAELTVCKLIAMIKGEQDSKPWMIAPSFQPGDTC</sequence>
<dbReference type="Gene3D" id="1.10.260.40">
    <property type="entry name" value="lambda repressor-like DNA-binding domains"/>
    <property type="match status" value="1"/>
</dbReference>
<reference evidence="6 7" key="1">
    <citation type="submission" date="2016-10" db="EMBL/GenBank/DDBJ databases">
        <authorList>
            <person name="de Groot N.N."/>
        </authorList>
    </citation>
    <scope>NUCLEOTIDE SEQUENCE [LARGE SCALE GENOMIC DNA]</scope>
    <source>
        <strain evidence="6 7">S137</strain>
    </source>
</reference>
<feature type="domain" description="HTH lacI-type" evidence="5">
    <location>
        <begin position="2"/>
        <end position="56"/>
    </location>
</feature>
<evidence type="ECO:0000256" key="3">
    <source>
        <dbReference type="ARBA" id="ARBA00023125"/>
    </source>
</evidence>
<evidence type="ECO:0000256" key="4">
    <source>
        <dbReference type="ARBA" id="ARBA00023163"/>
    </source>
</evidence>
<keyword evidence="2" id="KW-0805">Transcription regulation</keyword>
<evidence type="ECO:0000256" key="2">
    <source>
        <dbReference type="ARBA" id="ARBA00023015"/>
    </source>
</evidence>
<dbReference type="Proteomes" id="UP000182412">
    <property type="component" value="Unassembled WGS sequence"/>
</dbReference>
<name>A0A1H0RJL7_SELRU</name>
<evidence type="ECO:0000313" key="7">
    <source>
        <dbReference type="Proteomes" id="UP000182412"/>
    </source>
</evidence>
<dbReference type="AlphaFoldDB" id="A0A1H0RJL7"/>
<dbReference type="SMART" id="SM00354">
    <property type="entry name" value="HTH_LACI"/>
    <property type="match status" value="1"/>
</dbReference>
<dbReference type="CDD" id="cd01392">
    <property type="entry name" value="HTH_LacI"/>
    <property type="match status" value="1"/>
</dbReference>
<proteinExistence type="predicted"/>
<organism evidence="6 7">
    <name type="scientific">Selenomonas ruminantium</name>
    <dbReference type="NCBI Taxonomy" id="971"/>
    <lineage>
        <taxon>Bacteria</taxon>
        <taxon>Bacillati</taxon>
        <taxon>Bacillota</taxon>
        <taxon>Negativicutes</taxon>
        <taxon>Selenomonadales</taxon>
        <taxon>Selenomonadaceae</taxon>
        <taxon>Selenomonas</taxon>
    </lineage>
</organism>
<dbReference type="CDD" id="cd06291">
    <property type="entry name" value="PBP1_Qymf-like"/>
    <property type="match status" value="1"/>
</dbReference>
<dbReference type="InterPro" id="IPR028082">
    <property type="entry name" value="Peripla_BP_I"/>
</dbReference>
<evidence type="ECO:0000313" key="6">
    <source>
        <dbReference type="EMBL" id="SDP29631.1"/>
    </source>
</evidence>
<dbReference type="Pfam" id="PF00356">
    <property type="entry name" value="LacI"/>
    <property type="match status" value="1"/>
</dbReference>
<dbReference type="InterPro" id="IPR000843">
    <property type="entry name" value="HTH_LacI"/>
</dbReference>
<dbReference type="PANTHER" id="PTHR30146">
    <property type="entry name" value="LACI-RELATED TRANSCRIPTIONAL REPRESSOR"/>
    <property type="match status" value="1"/>
</dbReference>
<dbReference type="SUPFAM" id="SSF47413">
    <property type="entry name" value="lambda repressor-like DNA-binding domains"/>
    <property type="match status" value="1"/>
</dbReference>
<accession>A0A1H0RJL7</accession>
<dbReference type="PANTHER" id="PTHR30146:SF95">
    <property type="entry name" value="RIBOSE OPERON REPRESSOR"/>
    <property type="match status" value="1"/>
</dbReference>
<dbReference type="InterPro" id="IPR046335">
    <property type="entry name" value="LacI/GalR-like_sensor"/>
</dbReference>
<protein>
    <submittedName>
        <fullName evidence="6">Transcriptional regulator, LacI family</fullName>
    </submittedName>
</protein>
<dbReference type="Pfam" id="PF13377">
    <property type="entry name" value="Peripla_BP_3"/>
    <property type="match status" value="1"/>
</dbReference>
<evidence type="ECO:0000256" key="1">
    <source>
        <dbReference type="ARBA" id="ARBA00022491"/>
    </source>
</evidence>
<keyword evidence="1" id="KW-0678">Repressor</keyword>
<dbReference type="SUPFAM" id="SSF53822">
    <property type="entry name" value="Periplasmic binding protein-like I"/>
    <property type="match status" value="1"/>
</dbReference>
<evidence type="ECO:0000259" key="5">
    <source>
        <dbReference type="PROSITE" id="PS50932"/>
    </source>
</evidence>
<dbReference type="RefSeq" id="WP_074572135.1">
    <property type="nucleotide sequence ID" value="NZ_FNJQ01000012.1"/>
</dbReference>
<dbReference type="PROSITE" id="PS50932">
    <property type="entry name" value="HTH_LACI_2"/>
    <property type="match status" value="1"/>
</dbReference>
<dbReference type="Gene3D" id="3.40.50.2300">
    <property type="match status" value="2"/>
</dbReference>